<feature type="transmembrane region" description="Helical" evidence="7">
    <location>
        <begin position="189"/>
        <end position="209"/>
    </location>
</feature>
<feature type="transmembrane region" description="Helical" evidence="7">
    <location>
        <begin position="88"/>
        <end position="106"/>
    </location>
</feature>
<evidence type="ECO:0000259" key="8">
    <source>
        <dbReference type="PROSITE" id="PS50850"/>
    </source>
</evidence>
<gene>
    <name evidence="9" type="ORF">LQ327_25720</name>
</gene>
<dbReference type="InterPro" id="IPR005829">
    <property type="entry name" value="Sugar_transporter_CS"/>
</dbReference>
<feature type="transmembrane region" description="Helical" evidence="7">
    <location>
        <begin position="338"/>
        <end position="359"/>
    </location>
</feature>
<keyword evidence="2" id="KW-0813">Transport</keyword>
<feature type="transmembrane region" description="Helical" evidence="7">
    <location>
        <begin position="153"/>
        <end position="177"/>
    </location>
</feature>
<keyword evidence="4 7" id="KW-0812">Transmembrane</keyword>
<dbReference type="PROSITE" id="PS00217">
    <property type="entry name" value="SUGAR_TRANSPORT_2"/>
    <property type="match status" value="1"/>
</dbReference>
<keyword evidence="5 7" id="KW-1133">Transmembrane helix</keyword>
<evidence type="ECO:0000256" key="4">
    <source>
        <dbReference type="ARBA" id="ARBA00022692"/>
    </source>
</evidence>
<dbReference type="RefSeq" id="WP_230738650.1">
    <property type="nucleotide sequence ID" value="NZ_JAJNDB010000006.1"/>
</dbReference>
<organism evidence="9 10">
    <name type="scientific">Actinomycetospora endophytica</name>
    <dbReference type="NCBI Taxonomy" id="2291215"/>
    <lineage>
        <taxon>Bacteria</taxon>
        <taxon>Bacillati</taxon>
        <taxon>Actinomycetota</taxon>
        <taxon>Actinomycetes</taxon>
        <taxon>Pseudonocardiales</taxon>
        <taxon>Pseudonocardiaceae</taxon>
        <taxon>Actinomycetospora</taxon>
    </lineage>
</organism>
<comment type="caution">
    <text evidence="9">The sequence shown here is derived from an EMBL/GenBank/DDBJ whole genome shotgun (WGS) entry which is preliminary data.</text>
</comment>
<name>A0ABS8PF36_9PSEU</name>
<dbReference type="Proteomes" id="UP001199469">
    <property type="component" value="Unassembled WGS sequence"/>
</dbReference>
<feature type="transmembrane region" description="Helical" evidence="7">
    <location>
        <begin position="400"/>
        <end position="420"/>
    </location>
</feature>
<dbReference type="Pfam" id="PF07690">
    <property type="entry name" value="MFS_1"/>
    <property type="match status" value="1"/>
</dbReference>
<dbReference type="InterPro" id="IPR011701">
    <property type="entry name" value="MFS"/>
</dbReference>
<evidence type="ECO:0000256" key="5">
    <source>
        <dbReference type="ARBA" id="ARBA00022989"/>
    </source>
</evidence>
<reference evidence="9 10" key="1">
    <citation type="submission" date="2021-11" db="EMBL/GenBank/DDBJ databases">
        <title>Draft genome sequence of Actinomycetospora sp. SF1 isolated from the rhizosphere soil.</title>
        <authorList>
            <person name="Duangmal K."/>
            <person name="Chantavorakit T."/>
        </authorList>
    </citation>
    <scope>NUCLEOTIDE SEQUENCE [LARGE SCALE GENOMIC DNA]</scope>
    <source>
        <strain evidence="9 10">TBRC 5722</strain>
    </source>
</reference>
<dbReference type="PROSITE" id="PS50850">
    <property type="entry name" value="MFS"/>
    <property type="match status" value="1"/>
</dbReference>
<feature type="transmembrane region" description="Helical" evidence="7">
    <location>
        <begin position="20"/>
        <end position="44"/>
    </location>
</feature>
<feature type="transmembrane region" description="Helical" evidence="7">
    <location>
        <begin position="274"/>
        <end position="295"/>
    </location>
</feature>
<comment type="subcellular location">
    <subcellularLocation>
        <location evidence="1">Cell membrane</location>
        <topology evidence="1">Multi-pass membrane protein</topology>
    </subcellularLocation>
</comment>
<proteinExistence type="predicted"/>
<keyword evidence="3" id="KW-1003">Cell membrane</keyword>
<evidence type="ECO:0000256" key="1">
    <source>
        <dbReference type="ARBA" id="ARBA00004651"/>
    </source>
</evidence>
<keyword evidence="6 7" id="KW-0472">Membrane</keyword>
<dbReference type="EMBL" id="JAJNDB010000006">
    <property type="protein sequence ID" value="MCD2196774.1"/>
    <property type="molecule type" value="Genomic_DNA"/>
</dbReference>
<feature type="transmembrane region" description="Helical" evidence="7">
    <location>
        <begin position="371"/>
        <end position="394"/>
    </location>
</feature>
<evidence type="ECO:0000256" key="7">
    <source>
        <dbReference type="SAM" id="Phobius"/>
    </source>
</evidence>
<evidence type="ECO:0000256" key="2">
    <source>
        <dbReference type="ARBA" id="ARBA00022448"/>
    </source>
</evidence>
<feature type="domain" description="Major facilitator superfamily (MFS) profile" evidence="8">
    <location>
        <begin position="15"/>
        <end position="422"/>
    </location>
</feature>
<evidence type="ECO:0000313" key="10">
    <source>
        <dbReference type="Proteomes" id="UP001199469"/>
    </source>
</evidence>
<dbReference type="InterPro" id="IPR020846">
    <property type="entry name" value="MFS_dom"/>
</dbReference>
<dbReference type="SUPFAM" id="SSF103473">
    <property type="entry name" value="MFS general substrate transporter"/>
    <property type="match status" value="1"/>
</dbReference>
<keyword evidence="10" id="KW-1185">Reference proteome</keyword>
<feature type="transmembrane region" description="Helical" evidence="7">
    <location>
        <begin position="229"/>
        <end position="254"/>
    </location>
</feature>
<evidence type="ECO:0000313" key="9">
    <source>
        <dbReference type="EMBL" id="MCD2196774.1"/>
    </source>
</evidence>
<protein>
    <submittedName>
        <fullName evidence="9">MFS transporter</fullName>
    </submittedName>
</protein>
<dbReference type="PANTHER" id="PTHR43045">
    <property type="entry name" value="SHIKIMATE TRANSPORTER"/>
    <property type="match status" value="1"/>
</dbReference>
<feature type="transmembrane region" description="Helical" evidence="7">
    <location>
        <begin position="307"/>
        <end position="326"/>
    </location>
</feature>
<dbReference type="Gene3D" id="1.20.1250.20">
    <property type="entry name" value="MFS general substrate transporter like domains"/>
    <property type="match status" value="2"/>
</dbReference>
<accession>A0ABS8PF36</accession>
<feature type="transmembrane region" description="Helical" evidence="7">
    <location>
        <begin position="56"/>
        <end position="76"/>
    </location>
</feature>
<feature type="transmembrane region" description="Helical" evidence="7">
    <location>
        <begin position="112"/>
        <end position="132"/>
    </location>
</feature>
<sequence>MPAAPADDPRPARAAARAGVLAFFVDQFDIYLPVLVLAPVTAYFQPHGLSAGTAGVLAAAVFASTLITRPLGAAVFGMLADTTGRKRATLIAIAGSGVVTLLIAAIPGASSIGIWSVVALIGLRAVNGVFLGGEYTAAIPLALEWSPPRRRGLLAGTMLAASPAAYAVLAALTLVLLRTLPSAEAYTQWGWRVPFLIGGLLTIPIFLHFRRTVAESPTPRTRTGSRSTLVALVAGPQRGLLLGAFVLMTGVWLANNMTSAVLPGLLREHVGLSATGASVTMMIESLALVVAFPLFGALSQRTGRRRFYLGYAPGIAILGGAAYTAVMTVTDSGLGVTILLTVLVGLTTVGTFGPVAAYLTELFPAPVRATGFGVGYSLALVIPAFYAFYLAGLGTVVPSFLAPVGLLVVAGVLVAVGAAVGPETRDVDMTHGAG</sequence>
<evidence type="ECO:0000256" key="3">
    <source>
        <dbReference type="ARBA" id="ARBA00022475"/>
    </source>
</evidence>
<dbReference type="InterPro" id="IPR036259">
    <property type="entry name" value="MFS_trans_sf"/>
</dbReference>
<evidence type="ECO:0000256" key="6">
    <source>
        <dbReference type="ARBA" id="ARBA00023136"/>
    </source>
</evidence>
<dbReference type="PANTHER" id="PTHR43045:SF4">
    <property type="entry name" value="TRANSPORTER YDFJ-RELATED"/>
    <property type="match status" value="1"/>
</dbReference>